<evidence type="ECO:0000256" key="1">
    <source>
        <dbReference type="ARBA" id="ARBA00003125"/>
    </source>
</evidence>
<feature type="active site" description="Nucleophile" evidence="14">
    <location>
        <position position="177"/>
    </location>
</feature>
<organism evidence="16 17">
    <name type="scientific">Azospirillum thiophilum</name>
    <dbReference type="NCBI Taxonomy" id="528244"/>
    <lineage>
        <taxon>Bacteria</taxon>
        <taxon>Pseudomonadati</taxon>
        <taxon>Pseudomonadota</taxon>
        <taxon>Alphaproteobacteria</taxon>
        <taxon>Rhodospirillales</taxon>
        <taxon>Azospirillaceae</taxon>
        <taxon>Azospirillum</taxon>
    </lineage>
</organism>
<evidence type="ECO:0000256" key="9">
    <source>
        <dbReference type="ARBA" id="ARBA00022975"/>
    </source>
</evidence>
<dbReference type="SUPFAM" id="SSF51395">
    <property type="entry name" value="FMN-linked oxidoreductases"/>
    <property type="match status" value="1"/>
</dbReference>
<evidence type="ECO:0000256" key="10">
    <source>
        <dbReference type="ARBA" id="ARBA00022989"/>
    </source>
</evidence>
<dbReference type="CDD" id="cd04738">
    <property type="entry name" value="DHOD_2_like"/>
    <property type="match status" value="1"/>
</dbReference>
<evidence type="ECO:0000313" key="17">
    <source>
        <dbReference type="Proteomes" id="UP000069935"/>
    </source>
</evidence>
<protein>
    <recommendedName>
        <fullName evidence="14">Dihydroorotate dehydrogenase (quinone)</fullName>
        <ecNumber evidence="14">1.3.5.2</ecNumber>
    </recommendedName>
    <alternativeName>
        <fullName evidence="14">DHOdehase</fullName>
        <shortName evidence="14">DHOD</shortName>
        <shortName evidence="14">DHODase</shortName>
    </alternativeName>
    <alternativeName>
        <fullName evidence="14">Dihydroorotate oxidase</fullName>
    </alternativeName>
</protein>
<comment type="subcellular location">
    <subcellularLocation>
        <location evidence="14">Cell membrane</location>
        <topology evidence="14">Peripheral membrane protein</topology>
    </subcellularLocation>
    <subcellularLocation>
        <location evidence="2">Membrane</location>
        <topology evidence="2">Single-pass membrane protein</topology>
    </subcellularLocation>
</comment>
<keyword evidence="6 14" id="KW-0288">FMN</keyword>
<dbReference type="GO" id="GO:0005886">
    <property type="term" value="C:plasma membrane"/>
    <property type="evidence" value="ECO:0007669"/>
    <property type="project" value="UniProtKB-SubCell"/>
</dbReference>
<feature type="binding site" evidence="14">
    <location>
        <begin position="246"/>
        <end position="247"/>
    </location>
    <ligand>
        <name>substrate</name>
    </ligand>
</feature>
<comment type="catalytic activity">
    <reaction evidence="13 14">
        <text>(S)-dihydroorotate + a quinone = orotate + a quinol</text>
        <dbReference type="Rhea" id="RHEA:30187"/>
        <dbReference type="ChEBI" id="CHEBI:24646"/>
        <dbReference type="ChEBI" id="CHEBI:30839"/>
        <dbReference type="ChEBI" id="CHEBI:30864"/>
        <dbReference type="ChEBI" id="CHEBI:132124"/>
        <dbReference type="EC" id="1.3.5.2"/>
    </reaction>
</comment>
<dbReference type="FunFam" id="3.20.20.70:FF:000066">
    <property type="entry name" value="Dihydroorotate dehydrogenase (quinone), mitochondrial"/>
    <property type="match status" value="1"/>
</dbReference>
<feature type="binding site" evidence="14">
    <location>
        <position position="174"/>
    </location>
    <ligand>
        <name>substrate</name>
    </ligand>
</feature>
<evidence type="ECO:0000256" key="12">
    <source>
        <dbReference type="ARBA" id="ARBA00023136"/>
    </source>
</evidence>
<comment type="pathway">
    <text evidence="3 14">Pyrimidine metabolism; UMP biosynthesis via de novo pathway; orotate from (S)-dihydroorotate (quinone route): step 1/1.</text>
</comment>
<dbReference type="EC" id="1.3.5.2" evidence="14"/>
<dbReference type="Gene3D" id="3.20.20.70">
    <property type="entry name" value="Aldolase class I"/>
    <property type="match status" value="1"/>
</dbReference>
<dbReference type="GO" id="GO:0044205">
    <property type="term" value="P:'de novo' UMP biosynthetic process"/>
    <property type="evidence" value="ECO:0007669"/>
    <property type="project" value="UniProtKB-UniRule"/>
</dbReference>
<feature type="binding site" evidence="14">
    <location>
        <begin position="61"/>
        <end position="65"/>
    </location>
    <ligand>
        <name>FMN</name>
        <dbReference type="ChEBI" id="CHEBI:58210"/>
    </ligand>
</feature>
<feature type="binding site" evidence="14">
    <location>
        <begin position="110"/>
        <end position="114"/>
    </location>
    <ligand>
        <name>substrate</name>
    </ligand>
</feature>
<accession>A0AAC8VWK6</accession>
<comment type="subunit">
    <text evidence="14">Monomer.</text>
</comment>
<keyword evidence="12 14" id="KW-0472">Membrane</keyword>
<evidence type="ECO:0000256" key="4">
    <source>
        <dbReference type="ARBA" id="ARBA00005359"/>
    </source>
</evidence>
<feature type="binding site" evidence="14">
    <location>
        <position position="179"/>
    </location>
    <ligand>
        <name>substrate</name>
    </ligand>
</feature>
<keyword evidence="10" id="KW-1133">Transmembrane helix</keyword>
<feature type="binding site" evidence="14">
    <location>
        <position position="245"/>
    </location>
    <ligand>
        <name>FMN</name>
        <dbReference type="ChEBI" id="CHEBI:58210"/>
    </ligand>
</feature>
<feature type="binding site" evidence="14">
    <location>
        <position position="217"/>
    </location>
    <ligand>
        <name>FMN</name>
        <dbReference type="ChEBI" id="CHEBI:58210"/>
    </ligand>
</feature>
<dbReference type="PROSITE" id="PS00911">
    <property type="entry name" value="DHODEHASE_1"/>
    <property type="match status" value="1"/>
</dbReference>
<feature type="binding site" evidence="14">
    <location>
        <position position="268"/>
    </location>
    <ligand>
        <name>FMN</name>
        <dbReference type="ChEBI" id="CHEBI:58210"/>
    </ligand>
</feature>
<evidence type="ECO:0000313" key="16">
    <source>
        <dbReference type="EMBL" id="ALG70625.1"/>
    </source>
</evidence>
<gene>
    <name evidence="14" type="primary">pyrD</name>
    <name evidence="16" type="ORF">AL072_06545</name>
</gene>
<dbReference type="EMBL" id="CP012401">
    <property type="protein sequence ID" value="ALG70625.1"/>
    <property type="molecule type" value="Genomic_DNA"/>
</dbReference>
<evidence type="ECO:0000256" key="5">
    <source>
        <dbReference type="ARBA" id="ARBA00022630"/>
    </source>
</evidence>
<dbReference type="GO" id="GO:0006207">
    <property type="term" value="P:'de novo' pyrimidine nucleobase biosynthetic process"/>
    <property type="evidence" value="ECO:0007669"/>
    <property type="project" value="UniProtKB-UniRule"/>
</dbReference>
<feature type="binding site" evidence="14">
    <location>
        <begin position="318"/>
        <end position="319"/>
    </location>
    <ligand>
        <name>FMN</name>
        <dbReference type="ChEBI" id="CHEBI:58210"/>
    </ligand>
</feature>
<evidence type="ECO:0000256" key="13">
    <source>
        <dbReference type="ARBA" id="ARBA00048639"/>
    </source>
</evidence>
<dbReference type="InterPro" id="IPR001295">
    <property type="entry name" value="Dihydroorotate_DH_CS"/>
</dbReference>
<evidence type="ECO:0000256" key="2">
    <source>
        <dbReference type="ARBA" id="ARBA00004167"/>
    </source>
</evidence>
<dbReference type="InterPro" id="IPR005719">
    <property type="entry name" value="Dihydroorotate_DH_2"/>
</dbReference>
<feature type="domain" description="Dihydroorotate dehydrogenase catalytic" evidence="15">
    <location>
        <begin position="44"/>
        <end position="340"/>
    </location>
</feature>
<dbReference type="NCBIfam" id="NF003645">
    <property type="entry name" value="PRK05286.1-2"/>
    <property type="match status" value="1"/>
</dbReference>
<evidence type="ECO:0000256" key="8">
    <source>
        <dbReference type="ARBA" id="ARBA00022946"/>
    </source>
</evidence>
<dbReference type="NCBIfam" id="NF003652">
    <property type="entry name" value="PRK05286.2-5"/>
    <property type="match status" value="1"/>
</dbReference>
<dbReference type="InterPro" id="IPR050074">
    <property type="entry name" value="DHO_dehydrogenase"/>
</dbReference>
<dbReference type="KEGG" id="ati:AL072_06545"/>
<feature type="binding site" evidence="14">
    <location>
        <position position="297"/>
    </location>
    <ligand>
        <name>FMN</name>
        <dbReference type="ChEBI" id="CHEBI:58210"/>
    </ligand>
</feature>
<evidence type="ECO:0000259" key="15">
    <source>
        <dbReference type="Pfam" id="PF01180"/>
    </source>
</evidence>
<feature type="binding site" evidence="14">
    <location>
        <position position="174"/>
    </location>
    <ligand>
        <name>FMN</name>
        <dbReference type="ChEBI" id="CHEBI:58210"/>
    </ligand>
</feature>
<evidence type="ECO:0000256" key="14">
    <source>
        <dbReference type="HAMAP-Rule" id="MF_00225"/>
    </source>
</evidence>
<dbReference type="HAMAP" id="MF_00225">
    <property type="entry name" value="DHO_dh_type2"/>
    <property type="match status" value="1"/>
</dbReference>
<dbReference type="PANTHER" id="PTHR48109">
    <property type="entry name" value="DIHYDROOROTATE DEHYDROGENASE (QUINONE), MITOCHONDRIAL-RELATED"/>
    <property type="match status" value="1"/>
</dbReference>
<comment type="similarity">
    <text evidence="4 14">Belongs to the dihydroorotate dehydrogenase family. Type 2 subfamily.</text>
</comment>
<feature type="binding site" evidence="14">
    <location>
        <position position="65"/>
    </location>
    <ligand>
        <name>substrate</name>
    </ligand>
</feature>
<comment type="function">
    <text evidence="1 14">Catalyzes the conversion of dihydroorotate to orotate with quinone as electron acceptor.</text>
</comment>
<dbReference type="NCBIfam" id="TIGR01036">
    <property type="entry name" value="pyrD_sub2"/>
    <property type="match status" value="1"/>
</dbReference>
<proteinExistence type="inferred from homology"/>
<keyword evidence="11 14" id="KW-0560">Oxidoreductase</keyword>
<reference evidence="17" key="1">
    <citation type="submission" date="2015-08" db="EMBL/GenBank/DDBJ databases">
        <title>Complete Genome Sequence of Azospirillum thiophilum BV-S.</title>
        <authorList>
            <person name="Fomenkov A."/>
            <person name="Vincze T."/>
            <person name="Grabovich M."/>
            <person name="Dubinina G."/>
            <person name="Orlova M."/>
            <person name="Belousova E."/>
            <person name="Roberts R.J."/>
        </authorList>
    </citation>
    <scope>NUCLEOTIDE SEQUENCE [LARGE SCALE GENOMIC DNA]</scope>
    <source>
        <strain evidence="17">BV-S</strain>
    </source>
</reference>
<reference evidence="16 17" key="2">
    <citation type="journal article" date="2016" name="Genome Announc.">
        <title>Complete Genome Sequence of a Strain of Azospirillum thiophilum Isolated from a Sulfide Spring.</title>
        <authorList>
            <person name="Fomenkov A."/>
            <person name="Vincze T."/>
            <person name="Grabovich M."/>
            <person name="Anton B.P."/>
            <person name="Dubinina G."/>
            <person name="Orlova M."/>
            <person name="Belousova E."/>
            <person name="Roberts R.J."/>
        </authorList>
    </citation>
    <scope>NUCLEOTIDE SEQUENCE [LARGE SCALE GENOMIC DNA]</scope>
    <source>
        <strain evidence="16 17">BV-S</strain>
    </source>
</reference>
<dbReference type="GO" id="GO:0106430">
    <property type="term" value="F:dihydroorotate dehydrogenase (quinone) activity"/>
    <property type="evidence" value="ECO:0007669"/>
    <property type="project" value="UniProtKB-EC"/>
</dbReference>
<keyword evidence="8" id="KW-0809">Transit peptide</keyword>
<dbReference type="AlphaFoldDB" id="A0AAC8VWK6"/>
<evidence type="ECO:0000256" key="11">
    <source>
        <dbReference type="ARBA" id="ARBA00023002"/>
    </source>
</evidence>
<keyword evidence="5 14" id="KW-0285">Flavoprotein</keyword>
<dbReference type="Proteomes" id="UP000069935">
    <property type="component" value="Chromosome 1"/>
</dbReference>
<keyword evidence="14" id="KW-1003">Cell membrane</keyword>
<dbReference type="Pfam" id="PF01180">
    <property type="entry name" value="DHO_dh"/>
    <property type="match status" value="1"/>
</dbReference>
<evidence type="ECO:0000256" key="3">
    <source>
        <dbReference type="ARBA" id="ARBA00005161"/>
    </source>
</evidence>
<dbReference type="GO" id="GO:0005737">
    <property type="term" value="C:cytoplasm"/>
    <property type="evidence" value="ECO:0007669"/>
    <property type="project" value="InterPro"/>
</dbReference>
<dbReference type="InterPro" id="IPR005720">
    <property type="entry name" value="Dihydroorotate_DH_cat"/>
</dbReference>
<dbReference type="RefSeq" id="WP_045581011.1">
    <property type="nucleotide sequence ID" value="NZ_CP012401.1"/>
</dbReference>
<dbReference type="PROSITE" id="PS00912">
    <property type="entry name" value="DHODEHASE_2"/>
    <property type="match status" value="1"/>
</dbReference>
<comment type="cofactor">
    <cofactor evidence="14">
        <name>FMN</name>
        <dbReference type="ChEBI" id="CHEBI:58210"/>
    </cofactor>
    <text evidence="14">Binds 1 FMN per subunit.</text>
</comment>
<evidence type="ECO:0000256" key="6">
    <source>
        <dbReference type="ARBA" id="ARBA00022643"/>
    </source>
</evidence>
<feature type="binding site" evidence="14">
    <location>
        <position position="85"/>
    </location>
    <ligand>
        <name>FMN</name>
        <dbReference type="ChEBI" id="CHEBI:58210"/>
    </ligand>
</feature>
<dbReference type="InterPro" id="IPR013785">
    <property type="entry name" value="Aldolase_TIM"/>
</dbReference>
<keyword evidence="7" id="KW-0812">Transmembrane</keyword>
<sequence>MIDLYPLAGPLLFRFDPETAHGLTIKALKTGLVPPARGRDEPALRTRVWGLDFANPVGLAAGFDKNAEVVDAMLNLGFGFVEPGSVTPRPQPGNPRPRLFRLVEQRAVINRMGFNNEGLEAFAQRLERRLESGKRAPGIVGANLGKNKDTADAADDYVIGVRRLAPLADYLVVNVSSPNTPGLRALQGRDPLRALLERVLEARAACSLTRNPPLLLKIAPDLTVEDKGDIAAVALESGIDGLIVSNTTIARPDGIPAALRGEAGGLSGAPLFEPSTTVLREIYALTGGKLPIVGVGGVATGEDAYAKIRAGASLVQLYSAMVYAGPAVVHRIRRELTELLRRDGYGSVAEAVGADHR</sequence>
<dbReference type="PANTHER" id="PTHR48109:SF4">
    <property type="entry name" value="DIHYDROOROTATE DEHYDROGENASE (QUINONE), MITOCHONDRIAL"/>
    <property type="match status" value="1"/>
</dbReference>
<name>A0AAC8VWK6_9PROT</name>
<evidence type="ECO:0000256" key="7">
    <source>
        <dbReference type="ARBA" id="ARBA00022692"/>
    </source>
</evidence>
<feature type="binding site" evidence="14">
    <location>
        <position position="143"/>
    </location>
    <ligand>
        <name>FMN</name>
        <dbReference type="ChEBI" id="CHEBI:58210"/>
    </ligand>
</feature>
<keyword evidence="17" id="KW-1185">Reference proteome</keyword>
<keyword evidence="9 14" id="KW-0665">Pyrimidine biosynthesis</keyword>